<dbReference type="GO" id="GO:0046872">
    <property type="term" value="F:metal ion binding"/>
    <property type="evidence" value="ECO:0007669"/>
    <property type="project" value="UniProtKB-KW"/>
</dbReference>
<sequence>MVWIVERESTQHELAERFRYLMNAPEILQIPGAHDGMAALIARKVGFQALYLSGAAFTASRGLPDLGIITSEEVAQRARELVRATNLPLLVDIDTGFGGILNTARTAKEMVEARVAAVQIEDQELPKKCGHLNGKKLVSPEEMVQKIKVLKEVAPSLVVVARTDAYAVEGIEQTIERTRRYAEAGADAIFPEALTSKDDFAKMKQAISIPLLANMTEFGKTPYYTAEEFAALGYSMVIYPVTSLRVAAKAYERVYEAILTTGTQKNELDQMQSRKELYDVIHYYDFEALDQTIAKTVLPDDDLSNEREADQRYK</sequence>
<dbReference type="SUPFAM" id="SSF51621">
    <property type="entry name" value="Phosphoenolpyruvate/pyruvate domain"/>
    <property type="match status" value="1"/>
</dbReference>
<reference evidence="9 10" key="1">
    <citation type="submission" date="2023-03" db="EMBL/GenBank/DDBJ databases">
        <title>Bacillus Genome Sequencing.</title>
        <authorList>
            <person name="Dunlap C."/>
        </authorList>
    </citation>
    <scope>NUCLEOTIDE SEQUENCE [LARGE SCALE GENOMIC DNA]</scope>
    <source>
        <strain evidence="9 10">NRS-38</strain>
    </source>
</reference>
<evidence type="ECO:0000256" key="7">
    <source>
        <dbReference type="ARBA" id="ARBA00058526"/>
    </source>
</evidence>
<dbReference type="InterPro" id="IPR012695">
    <property type="entry name" value="PrpB"/>
</dbReference>
<dbReference type="Pfam" id="PF13714">
    <property type="entry name" value="PEP_mutase"/>
    <property type="match status" value="1"/>
</dbReference>
<dbReference type="PANTHER" id="PTHR42905">
    <property type="entry name" value="PHOSPHOENOLPYRUVATE CARBOXYLASE"/>
    <property type="match status" value="1"/>
</dbReference>
<dbReference type="InterPro" id="IPR015813">
    <property type="entry name" value="Pyrv/PenolPyrv_kinase-like_dom"/>
</dbReference>
<evidence type="ECO:0000256" key="3">
    <source>
        <dbReference type="ARBA" id="ARBA00022723"/>
    </source>
</evidence>
<dbReference type="InterPro" id="IPR040442">
    <property type="entry name" value="Pyrv_kinase-like_dom_sf"/>
</dbReference>
<dbReference type="CDD" id="cd00377">
    <property type="entry name" value="ICL_PEPM"/>
    <property type="match status" value="1"/>
</dbReference>
<dbReference type="PANTHER" id="PTHR42905:SF5">
    <property type="entry name" value="CARBOXYVINYL-CARBOXYPHOSPHONATE PHOSPHORYLMUTASE, CHLOROPLASTIC"/>
    <property type="match status" value="1"/>
</dbReference>
<evidence type="ECO:0000256" key="5">
    <source>
        <dbReference type="ARBA" id="ARBA00023239"/>
    </source>
</evidence>
<evidence type="ECO:0000256" key="1">
    <source>
        <dbReference type="ARBA" id="ARBA00001946"/>
    </source>
</evidence>
<comment type="function">
    <text evidence="8">Catalyzes the thermodynamically favored C-C bond cleavage of (2R,3S)-2-methylisocitrate to yield pyruvate and succinate.</text>
</comment>
<dbReference type="RefSeq" id="WP_183186742.1">
    <property type="nucleotide sequence ID" value="NZ_JACIDF010000005.1"/>
</dbReference>
<dbReference type="EC" id="4.1.3.30" evidence="8"/>
<evidence type="ECO:0000256" key="2">
    <source>
        <dbReference type="ARBA" id="ARBA00009282"/>
    </source>
</evidence>
<keyword evidence="5 8" id="KW-0456">Lyase</keyword>
<dbReference type="InterPro" id="IPR039556">
    <property type="entry name" value="ICL/PEPM"/>
</dbReference>
<comment type="function">
    <text evidence="7">Involved in the methylcitric acid cycle. Catalyzes the cleavage of 2-methylisocitrate to yield pyruvate and succinate.</text>
</comment>
<proteinExistence type="inferred from homology"/>
<evidence type="ECO:0000313" key="9">
    <source>
        <dbReference type="EMBL" id="MED5053144.1"/>
    </source>
</evidence>
<dbReference type="FunFam" id="3.20.20.60:FF:000009">
    <property type="entry name" value="2-methylisocitrate lyase"/>
    <property type="match status" value="1"/>
</dbReference>
<keyword evidence="3" id="KW-0479">Metal-binding</keyword>
<dbReference type="Proteomes" id="UP001339962">
    <property type="component" value="Unassembled WGS sequence"/>
</dbReference>
<protein>
    <recommendedName>
        <fullName evidence="8">Methylisocitrate lyase</fullName>
        <ecNumber evidence="8">4.1.3.30</ecNumber>
    </recommendedName>
</protein>
<dbReference type="InterPro" id="IPR018523">
    <property type="entry name" value="Isocitrate_lyase_ph_CS"/>
</dbReference>
<comment type="similarity">
    <text evidence="2 8">Belongs to the isocitrate lyase/PEP mutase superfamily. Methylisocitrate lyase family.</text>
</comment>
<comment type="pathway">
    <text evidence="8">Organic acid metabolism; propanoate degradation.</text>
</comment>
<comment type="caution">
    <text evidence="9">The sequence shown here is derived from an EMBL/GenBank/DDBJ whole genome shotgun (WGS) entry which is preliminary data.</text>
</comment>
<evidence type="ECO:0000256" key="4">
    <source>
        <dbReference type="ARBA" id="ARBA00022842"/>
    </source>
</evidence>
<evidence type="ECO:0000256" key="6">
    <source>
        <dbReference type="ARBA" id="ARBA00051150"/>
    </source>
</evidence>
<dbReference type="NCBIfam" id="TIGR02317">
    <property type="entry name" value="prpB"/>
    <property type="match status" value="1"/>
</dbReference>
<gene>
    <name evidence="9" type="primary">prpB</name>
    <name evidence="9" type="ORF">P9850_15190</name>
</gene>
<name>A0ABD5IXU0_9BACL</name>
<dbReference type="Gene3D" id="3.20.20.60">
    <property type="entry name" value="Phosphoenolpyruvate-binding domains"/>
    <property type="match status" value="1"/>
</dbReference>
<evidence type="ECO:0000313" key="10">
    <source>
        <dbReference type="Proteomes" id="UP001339962"/>
    </source>
</evidence>
<organism evidence="9 10">
    <name type="scientific">Anoxybacteroides rupiense</name>
    <dbReference type="NCBI Taxonomy" id="311460"/>
    <lineage>
        <taxon>Bacteria</taxon>
        <taxon>Bacillati</taxon>
        <taxon>Bacillota</taxon>
        <taxon>Bacilli</taxon>
        <taxon>Bacillales</taxon>
        <taxon>Anoxybacillaceae</taxon>
        <taxon>Anoxybacteroides</taxon>
    </lineage>
</organism>
<keyword evidence="4" id="KW-0460">Magnesium</keyword>
<accession>A0ABD5IXU0</accession>
<dbReference type="GO" id="GO:0046421">
    <property type="term" value="F:methylisocitrate lyase activity"/>
    <property type="evidence" value="ECO:0007669"/>
    <property type="project" value="UniProtKB-EC"/>
</dbReference>
<comment type="cofactor">
    <cofactor evidence="1">
        <name>Mg(2+)</name>
        <dbReference type="ChEBI" id="CHEBI:18420"/>
    </cofactor>
</comment>
<comment type="catalytic activity">
    <reaction evidence="6">
        <text>3-hydroxybutane-1,2,3-tricarboxylate = pyruvate + succinate</text>
        <dbReference type="Rhea" id="RHEA:57504"/>
        <dbReference type="ChEBI" id="CHEBI:15361"/>
        <dbReference type="ChEBI" id="CHEBI:30031"/>
        <dbReference type="ChEBI" id="CHEBI:141790"/>
    </reaction>
</comment>
<comment type="catalytic activity">
    <reaction evidence="8">
        <text>(2S,3R)-3-hydroxybutane-1,2,3-tricarboxylate = pyruvate + succinate</text>
        <dbReference type="Rhea" id="RHEA:16809"/>
        <dbReference type="ChEBI" id="CHEBI:15361"/>
        <dbReference type="ChEBI" id="CHEBI:30031"/>
        <dbReference type="ChEBI" id="CHEBI:57429"/>
        <dbReference type="EC" id="4.1.3.30"/>
    </reaction>
</comment>
<dbReference type="PROSITE" id="PS00161">
    <property type="entry name" value="ISOCITRATE_LYASE"/>
    <property type="match status" value="1"/>
</dbReference>
<evidence type="ECO:0000256" key="8">
    <source>
        <dbReference type="RuleBase" id="RU361121"/>
    </source>
</evidence>
<dbReference type="EMBL" id="JARTLI010000039">
    <property type="protein sequence ID" value="MED5053144.1"/>
    <property type="molecule type" value="Genomic_DNA"/>
</dbReference>
<dbReference type="AlphaFoldDB" id="A0ABD5IXU0"/>